<dbReference type="Proteomes" id="UP000199542">
    <property type="component" value="Unassembled WGS sequence"/>
</dbReference>
<dbReference type="AlphaFoldDB" id="A0A1G4QX57"/>
<gene>
    <name evidence="1" type="ORF">SAMN02927900_01975</name>
</gene>
<dbReference type="PANTHER" id="PTHR38460:SF1">
    <property type="entry name" value="TAUTOMERASE YOLI-RELATED"/>
    <property type="match status" value="1"/>
</dbReference>
<reference evidence="1 2" key="1">
    <citation type="submission" date="2016-10" db="EMBL/GenBank/DDBJ databases">
        <authorList>
            <person name="de Groot N.N."/>
        </authorList>
    </citation>
    <scope>NUCLEOTIDE SEQUENCE [LARGE SCALE GENOMIC DNA]</scope>
    <source>
        <strain evidence="1 2">CGMCC 1.3401</strain>
    </source>
</reference>
<dbReference type="SUPFAM" id="SSF55331">
    <property type="entry name" value="Tautomerase/MIF"/>
    <property type="match status" value="1"/>
</dbReference>
<accession>A0A1G4QX57</accession>
<proteinExistence type="predicted"/>
<evidence type="ECO:0000313" key="1">
    <source>
        <dbReference type="EMBL" id="SCW49250.1"/>
    </source>
</evidence>
<dbReference type="EMBL" id="FMTM01000002">
    <property type="protein sequence ID" value="SCW49250.1"/>
    <property type="molecule type" value="Genomic_DNA"/>
</dbReference>
<dbReference type="RefSeq" id="WP_092584690.1">
    <property type="nucleotide sequence ID" value="NZ_FMTM01000002.1"/>
</dbReference>
<dbReference type="Gene3D" id="3.30.429.10">
    <property type="entry name" value="Macrophage Migration Inhibitory Factor"/>
    <property type="match status" value="1"/>
</dbReference>
<sequence length="129" mass="14549">MPLIKLHIQKGRSEAEVGLLLDTVHEVMLAAFSVPERDRYQWVFEHEASHFRALDTGLGFERTQNFVLVEVVSRPRSRTEKLSFYQGLAAQLEEKCGISASDIMVSFVENTDEDWSFGAGVAQFVTGEL</sequence>
<dbReference type="InterPro" id="IPR014347">
    <property type="entry name" value="Tautomerase/MIF_sf"/>
</dbReference>
<protein>
    <submittedName>
        <fullName evidence="1">Tautomerase enzyme</fullName>
    </submittedName>
</protein>
<dbReference type="PANTHER" id="PTHR38460">
    <property type="entry name" value="TAUTOMERASE YOLI-RELATED"/>
    <property type="match status" value="1"/>
</dbReference>
<name>A0A1G4QX57_9HYPH</name>
<organism evidence="1 2">
    <name type="scientific">Rhizobium mongolense subsp. loessense</name>
    <dbReference type="NCBI Taxonomy" id="158890"/>
    <lineage>
        <taxon>Bacteria</taxon>
        <taxon>Pseudomonadati</taxon>
        <taxon>Pseudomonadota</taxon>
        <taxon>Alphaproteobacteria</taxon>
        <taxon>Hyphomicrobiales</taxon>
        <taxon>Rhizobiaceae</taxon>
        <taxon>Rhizobium/Agrobacterium group</taxon>
        <taxon>Rhizobium</taxon>
    </lineage>
</organism>
<evidence type="ECO:0000313" key="2">
    <source>
        <dbReference type="Proteomes" id="UP000199542"/>
    </source>
</evidence>
<dbReference type="InterPro" id="IPR037479">
    <property type="entry name" value="Tauto_MSAD"/>
</dbReference>
<dbReference type="Pfam" id="PF14552">
    <property type="entry name" value="Tautomerase_2"/>
    <property type="match status" value="1"/>
</dbReference>